<name>A0A0A9AT67_ARUDO</name>
<reference evidence="1" key="1">
    <citation type="submission" date="2014-09" db="EMBL/GenBank/DDBJ databases">
        <authorList>
            <person name="Magalhaes I.L.F."/>
            <person name="Oliveira U."/>
            <person name="Santos F.R."/>
            <person name="Vidigal T.H.D.A."/>
            <person name="Brescovit A.D."/>
            <person name="Santos A.J."/>
        </authorList>
    </citation>
    <scope>NUCLEOTIDE SEQUENCE</scope>
    <source>
        <tissue evidence="1">Shoot tissue taken approximately 20 cm above the soil surface</tissue>
    </source>
</reference>
<dbReference type="EMBL" id="GBRH01243569">
    <property type="protein sequence ID" value="JAD54326.1"/>
    <property type="molecule type" value="Transcribed_RNA"/>
</dbReference>
<proteinExistence type="predicted"/>
<accession>A0A0A9AT67</accession>
<organism evidence="1">
    <name type="scientific">Arundo donax</name>
    <name type="common">Giant reed</name>
    <name type="synonym">Donax arundinaceus</name>
    <dbReference type="NCBI Taxonomy" id="35708"/>
    <lineage>
        <taxon>Eukaryota</taxon>
        <taxon>Viridiplantae</taxon>
        <taxon>Streptophyta</taxon>
        <taxon>Embryophyta</taxon>
        <taxon>Tracheophyta</taxon>
        <taxon>Spermatophyta</taxon>
        <taxon>Magnoliopsida</taxon>
        <taxon>Liliopsida</taxon>
        <taxon>Poales</taxon>
        <taxon>Poaceae</taxon>
        <taxon>PACMAD clade</taxon>
        <taxon>Arundinoideae</taxon>
        <taxon>Arundineae</taxon>
        <taxon>Arundo</taxon>
    </lineage>
</organism>
<evidence type="ECO:0000313" key="1">
    <source>
        <dbReference type="EMBL" id="JAD54326.1"/>
    </source>
</evidence>
<protein>
    <submittedName>
        <fullName evidence="1">Uncharacterized protein</fullName>
    </submittedName>
</protein>
<sequence length="69" mass="7810">MMHSSSRSASLKPNDAFILEAGKPEQGLDMCLIRCWLLDSAHLVLDFDHRLHDSIHLHPILAVFCSNRV</sequence>
<dbReference type="AlphaFoldDB" id="A0A0A9AT67"/>
<reference evidence="1" key="2">
    <citation type="journal article" date="2015" name="Data Brief">
        <title>Shoot transcriptome of the giant reed, Arundo donax.</title>
        <authorList>
            <person name="Barrero R.A."/>
            <person name="Guerrero F.D."/>
            <person name="Moolhuijzen P."/>
            <person name="Goolsby J.A."/>
            <person name="Tidwell J."/>
            <person name="Bellgard S.E."/>
            <person name="Bellgard M.I."/>
        </authorList>
    </citation>
    <scope>NUCLEOTIDE SEQUENCE</scope>
    <source>
        <tissue evidence="1">Shoot tissue taken approximately 20 cm above the soil surface</tissue>
    </source>
</reference>